<gene>
    <name evidence="4" type="ORF">EF384_03710</name>
</gene>
<evidence type="ECO:0000256" key="3">
    <source>
        <dbReference type="SAM" id="MobiDB-lite"/>
    </source>
</evidence>
<keyword evidence="5" id="KW-1185">Reference proteome</keyword>
<dbReference type="PANTHER" id="PTHR38432">
    <property type="entry name" value="TELA-LIKE PROTEIN SAOUHSC_01408"/>
    <property type="match status" value="1"/>
</dbReference>
<dbReference type="Proteomes" id="UP000273977">
    <property type="component" value="Unassembled WGS sequence"/>
</dbReference>
<accession>A0A3N4GF49</accession>
<feature type="region of interest" description="Disordered" evidence="3">
    <location>
        <begin position="1"/>
        <end position="42"/>
    </location>
</feature>
<dbReference type="InterPro" id="IPR008863">
    <property type="entry name" value="Toxic_anion-R_TelA"/>
</dbReference>
<protein>
    <submittedName>
        <fullName evidence="4">Toxic anion resistance protein</fullName>
    </submittedName>
</protein>
<dbReference type="RefSeq" id="WP_123779641.1">
    <property type="nucleotide sequence ID" value="NZ_RKMG01000008.1"/>
</dbReference>
<reference evidence="4 5" key="1">
    <citation type="submission" date="2018-11" db="EMBL/GenBank/DDBJ databases">
        <title>Aerococcus sp. SJQ22, whole genome shotgun sequence.</title>
        <authorList>
            <person name="Sun L."/>
            <person name="Gao X."/>
            <person name="Chen W."/>
            <person name="Huang K."/>
        </authorList>
    </citation>
    <scope>NUCLEOTIDE SEQUENCE [LARGE SCALE GENOMIC DNA]</scope>
    <source>
        <strain evidence="4 5">SJQ22</strain>
    </source>
</reference>
<feature type="compositionally biased region" description="Polar residues" evidence="3">
    <location>
        <begin position="31"/>
        <end position="42"/>
    </location>
</feature>
<evidence type="ECO:0000313" key="4">
    <source>
        <dbReference type="EMBL" id="RPA60815.1"/>
    </source>
</evidence>
<dbReference type="EMBL" id="RKMG01000008">
    <property type="protein sequence ID" value="RPA60815.1"/>
    <property type="molecule type" value="Genomic_DNA"/>
</dbReference>
<evidence type="ECO:0000313" key="5">
    <source>
        <dbReference type="Proteomes" id="UP000273977"/>
    </source>
</evidence>
<organism evidence="4 5">
    <name type="scientific">Aerococcus agrisoli</name>
    <dbReference type="NCBI Taxonomy" id="2487350"/>
    <lineage>
        <taxon>Bacteria</taxon>
        <taxon>Bacillati</taxon>
        <taxon>Bacillota</taxon>
        <taxon>Bacilli</taxon>
        <taxon>Lactobacillales</taxon>
        <taxon>Aerococcaceae</taxon>
        <taxon>Aerococcus</taxon>
    </lineage>
</organism>
<sequence>MTNSEKTNTQTNQTTTDHSATSVDDLIANPFQDTTAAPTFTPNQAPAEAATMEQTVFSQLTAERQEQARALAEKIDADDSQSIVSYGAMAQKQIGEFSHQLISQVQNQDLGVVGEELRNLLAHLNETDPSQLTNQKQSRLQRWFKKQKASLYEMNAKYQKVGYQIDEIANHLGKQKNGLLNDNLQLESLYQQNLAFFEALNVYIAAAQIKADKLRNEDLPALKQAITSSDDQMNIQKVADLEQFINRLEKRIYDLELTRQITIQQAPQIRLIQNTNQNLAEKIQSSIYTAIPLWKNQIAIQLSLYRQKDALDAQIAVTDTTNQLLTENSELLKQSSIETARQSERGVVDIETLKHSQQNLIDTIKETMAIQEEGRAKRLQAEQDMIQMENELKQQLLSGGKQD</sequence>
<name>A0A3N4GF49_9LACT</name>
<feature type="compositionally biased region" description="Low complexity" evidence="3">
    <location>
        <begin position="7"/>
        <end position="16"/>
    </location>
</feature>
<comment type="caution">
    <text evidence="4">The sequence shown here is derived from an EMBL/GenBank/DDBJ whole genome shotgun (WGS) entry which is preliminary data.</text>
</comment>
<dbReference type="Pfam" id="PF05816">
    <property type="entry name" value="TelA"/>
    <property type="match status" value="1"/>
</dbReference>
<dbReference type="PIRSF" id="PIRSF026508">
    <property type="entry name" value="TelA"/>
    <property type="match status" value="1"/>
</dbReference>
<evidence type="ECO:0000256" key="2">
    <source>
        <dbReference type="PIRNR" id="PIRNR026508"/>
    </source>
</evidence>
<dbReference type="PANTHER" id="PTHR38432:SF1">
    <property type="entry name" value="TELA-LIKE PROTEIN SAOUHSC_01408"/>
    <property type="match status" value="1"/>
</dbReference>
<evidence type="ECO:0000256" key="1">
    <source>
        <dbReference type="ARBA" id="ARBA00005541"/>
    </source>
</evidence>
<comment type="similarity">
    <text evidence="1 2">Belongs to the TelA family.</text>
</comment>
<dbReference type="AlphaFoldDB" id="A0A3N4GF49"/>
<proteinExistence type="inferred from homology"/>
<dbReference type="OrthoDB" id="9768858at2"/>